<dbReference type="PROSITE" id="PS51257">
    <property type="entry name" value="PROKAR_LIPOPROTEIN"/>
    <property type="match status" value="1"/>
</dbReference>
<dbReference type="Proteomes" id="UP000747074">
    <property type="component" value="Unassembled WGS sequence"/>
</dbReference>
<dbReference type="InterPro" id="IPR000782">
    <property type="entry name" value="FAS1_domain"/>
</dbReference>
<dbReference type="Gene3D" id="2.30.180.10">
    <property type="entry name" value="FAS1 domain"/>
    <property type="match status" value="1"/>
</dbReference>
<name>A0A921I6N1_9BACE</name>
<reference evidence="2" key="2">
    <citation type="submission" date="2021-09" db="EMBL/GenBank/DDBJ databases">
        <authorList>
            <person name="Gilroy R."/>
        </authorList>
    </citation>
    <scope>NUCLEOTIDE SEQUENCE</scope>
    <source>
        <strain evidence="2">CHK154-13316</strain>
    </source>
</reference>
<comment type="caution">
    <text evidence="2">The sequence shown here is derived from an EMBL/GenBank/DDBJ whole genome shotgun (WGS) entry which is preliminary data.</text>
</comment>
<evidence type="ECO:0000313" key="3">
    <source>
        <dbReference type="Proteomes" id="UP000747074"/>
    </source>
</evidence>
<evidence type="ECO:0000259" key="1">
    <source>
        <dbReference type="PROSITE" id="PS50213"/>
    </source>
</evidence>
<reference evidence="2" key="1">
    <citation type="journal article" date="2021" name="PeerJ">
        <title>Extensive microbial diversity within the chicken gut microbiome revealed by metagenomics and culture.</title>
        <authorList>
            <person name="Gilroy R."/>
            <person name="Ravi A."/>
            <person name="Getino M."/>
            <person name="Pursley I."/>
            <person name="Horton D.L."/>
            <person name="Alikhan N.F."/>
            <person name="Baker D."/>
            <person name="Gharbi K."/>
            <person name="Hall N."/>
            <person name="Watson M."/>
            <person name="Adriaenssens E.M."/>
            <person name="Foster-Nyarko E."/>
            <person name="Jarju S."/>
            <person name="Secka A."/>
            <person name="Antonio M."/>
            <person name="Oren A."/>
            <person name="Chaudhuri R.R."/>
            <person name="La Ragione R."/>
            <person name="Hildebrand F."/>
            <person name="Pallen M.J."/>
        </authorList>
    </citation>
    <scope>NUCLEOTIDE SEQUENCE</scope>
    <source>
        <strain evidence="2">CHK154-13316</strain>
    </source>
</reference>
<accession>A0A921I6N1</accession>
<feature type="domain" description="FAS1" evidence="1">
    <location>
        <begin position="40"/>
        <end position="204"/>
    </location>
</feature>
<organism evidence="2 3">
    <name type="scientific">Bacteroides xylanisolvens</name>
    <dbReference type="NCBI Taxonomy" id="371601"/>
    <lineage>
        <taxon>Bacteria</taxon>
        <taxon>Pseudomonadati</taxon>
        <taxon>Bacteroidota</taxon>
        <taxon>Bacteroidia</taxon>
        <taxon>Bacteroidales</taxon>
        <taxon>Bacteroidaceae</taxon>
        <taxon>Bacteroides</taxon>
    </lineage>
</organism>
<gene>
    <name evidence="2" type="ORF">K8V07_10480</name>
</gene>
<dbReference type="Pfam" id="PF02469">
    <property type="entry name" value="Fasciclin"/>
    <property type="match status" value="1"/>
</dbReference>
<dbReference type="SUPFAM" id="SSF82153">
    <property type="entry name" value="FAS1 domain"/>
    <property type="match status" value="1"/>
</dbReference>
<protein>
    <submittedName>
        <fullName evidence="2">Fasciclin domain-containing protein</fullName>
    </submittedName>
</protein>
<dbReference type="PROSITE" id="PS50213">
    <property type="entry name" value="FAS1"/>
    <property type="match status" value="1"/>
</dbReference>
<sequence length="209" mass="23828">MKHKFYHIFTLFTLCIGLSACWGIQDSYDYKPANVDPHLYMNVWEFIETRDTLSLMQEAIEHVENDFPGFKELYTQKEGKYTYMLLNNNAFQGKSSSIFTTFGVKNVTEIDTKKLRDVLLYHIVQGNYHSLSVEGSLNFNPINVVTLLESQDAIMTLRINDNISRTNYSRLLANDNLGASPTRTAATSNLLATNGVVHIFSNPIIYIPQ</sequence>
<dbReference type="AlphaFoldDB" id="A0A921I6N1"/>
<evidence type="ECO:0000313" key="2">
    <source>
        <dbReference type="EMBL" id="HJG12342.1"/>
    </source>
</evidence>
<dbReference type="InterPro" id="IPR036378">
    <property type="entry name" value="FAS1_dom_sf"/>
</dbReference>
<proteinExistence type="predicted"/>
<dbReference type="EMBL" id="DYVL01000125">
    <property type="protein sequence ID" value="HJG12342.1"/>
    <property type="molecule type" value="Genomic_DNA"/>
</dbReference>